<dbReference type="InterPro" id="IPR015590">
    <property type="entry name" value="Aldehyde_DH_dom"/>
</dbReference>
<feature type="active site" evidence="3">
    <location>
        <position position="266"/>
    </location>
</feature>
<reference evidence="6 7" key="1">
    <citation type="journal article" date="2014" name="BMC Genomics">
        <title>Comparative genome sequencing reveals chemotype-specific gene clusters in the toxigenic black mold Stachybotrys.</title>
        <authorList>
            <person name="Semeiks J."/>
            <person name="Borek D."/>
            <person name="Otwinowski Z."/>
            <person name="Grishin N.V."/>
        </authorList>
    </citation>
    <scope>NUCLEOTIDE SEQUENCE [LARGE SCALE GENOMIC DNA]</scope>
    <source>
        <strain evidence="7">CBS 109288 / IBT 7711</strain>
    </source>
</reference>
<dbReference type="FunFam" id="3.40.605.10:FF:000026">
    <property type="entry name" value="Aldehyde dehydrogenase, putative"/>
    <property type="match status" value="1"/>
</dbReference>
<dbReference type="SUPFAM" id="SSF53720">
    <property type="entry name" value="ALDH-like"/>
    <property type="match status" value="1"/>
</dbReference>
<feature type="domain" description="Aldehyde dehydrogenase" evidence="5">
    <location>
        <begin position="28"/>
        <end position="492"/>
    </location>
</feature>
<evidence type="ECO:0000313" key="6">
    <source>
        <dbReference type="EMBL" id="KEY64908.1"/>
    </source>
</evidence>
<name>A0A084AHX9_STACB</name>
<dbReference type="InterPro" id="IPR016161">
    <property type="entry name" value="Ald_DH/histidinol_DH"/>
</dbReference>
<evidence type="ECO:0000256" key="3">
    <source>
        <dbReference type="PROSITE-ProRule" id="PRU10007"/>
    </source>
</evidence>
<evidence type="ECO:0000256" key="4">
    <source>
        <dbReference type="RuleBase" id="RU003345"/>
    </source>
</evidence>
<evidence type="ECO:0000313" key="7">
    <source>
        <dbReference type="Proteomes" id="UP000028045"/>
    </source>
</evidence>
<dbReference type="Gene3D" id="3.40.605.10">
    <property type="entry name" value="Aldehyde Dehydrogenase, Chain A, domain 1"/>
    <property type="match status" value="1"/>
</dbReference>
<sequence>MSDLSVKLTAPNGVEWEQPLGLFINNEFVPSKSGKTLETVDPATEKPIATVQAADADNVDDAVNAARAALKHESWKGISASERGLLMFRLADLIEEKKELLATIDAWDNGKTYAEALETDLGECVTVMRYYAGWADKTFGQTISTTPQKFAYTLRQPVGVVAQIIPWNYPLSMATWKLGPALACGNTVVLKAAEQTPLSILVLGQLIKQAGFPPGVVNFVNGLGRETGSALVQHPLVDKIAFTGSTATATQIMGAAAKTLKNITLETGGKSPLLVFDDANLEQAVKWSHLGIMSNQGQICTATSRILVQDSIYDEFLGRFLETVKTVSKVGSQWDKDSYQGPQVSKAQYDRVLDYIEIGKKEGAELASGGEPVKVDGKGFFIAPTVFVNVKSSMRVYREEIFGPVVAIARFSSEEQALQMANETTYGLGAAVFTRDIERAHRVAADIEAGMVWINSSQDSDPRVPFGGVKMSGIGRELGEAGLEAYSQIKAVHVNMGLNL</sequence>
<dbReference type="HOGENOM" id="CLU_005391_0_1_1"/>
<dbReference type="OrthoDB" id="310895at2759"/>
<protein>
    <recommendedName>
        <fullName evidence="5">Aldehyde dehydrogenase domain-containing protein</fullName>
    </recommendedName>
</protein>
<keyword evidence="7" id="KW-1185">Reference proteome</keyword>
<dbReference type="GO" id="GO:0046394">
    <property type="term" value="P:carboxylic acid biosynthetic process"/>
    <property type="evidence" value="ECO:0007669"/>
    <property type="project" value="UniProtKB-ARBA"/>
</dbReference>
<dbReference type="AlphaFoldDB" id="A0A084AHX9"/>
<dbReference type="Pfam" id="PF00171">
    <property type="entry name" value="Aldedh"/>
    <property type="match status" value="1"/>
</dbReference>
<dbReference type="InterPro" id="IPR016163">
    <property type="entry name" value="Ald_DH_C"/>
</dbReference>
<comment type="similarity">
    <text evidence="1 4">Belongs to the aldehyde dehydrogenase family.</text>
</comment>
<dbReference type="GO" id="GO:0004029">
    <property type="term" value="F:aldehyde dehydrogenase (NAD+) activity"/>
    <property type="evidence" value="ECO:0007669"/>
    <property type="project" value="TreeGrafter"/>
</dbReference>
<dbReference type="InterPro" id="IPR016162">
    <property type="entry name" value="Ald_DH_N"/>
</dbReference>
<gene>
    <name evidence="6" type="ORF">S7711_03900</name>
</gene>
<dbReference type="EMBL" id="KL648721">
    <property type="protein sequence ID" value="KEY64908.1"/>
    <property type="molecule type" value="Genomic_DNA"/>
</dbReference>
<evidence type="ECO:0000256" key="1">
    <source>
        <dbReference type="ARBA" id="ARBA00009986"/>
    </source>
</evidence>
<dbReference type="PROSITE" id="PS00687">
    <property type="entry name" value="ALDEHYDE_DEHYDR_GLU"/>
    <property type="match status" value="1"/>
</dbReference>
<organism evidence="6 7">
    <name type="scientific">Stachybotrys chartarum (strain CBS 109288 / IBT 7711)</name>
    <name type="common">Toxic black mold</name>
    <name type="synonym">Stilbospora chartarum</name>
    <dbReference type="NCBI Taxonomy" id="1280523"/>
    <lineage>
        <taxon>Eukaryota</taxon>
        <taxon>Fungi</taxon>
        <taxon>Dikarya</taxon>
        <taxon>Ascomycota</taxon>
        <taxon>Pezizomycotina</taxon>
        <taxon>Sordariomycetes</taxon>
        <taxon>Hypocreomycetidae</taxon>
        <taxon>Hypocreales</taxon>
        <taxon>Stachybotryaceae</taxon>
        <taxon>Stachybotrys</taxon>
    </lineage>
</organism>
<dbReference type="GO" id="GO:0006598">
    <property type="term" value="P:polyamine catabolic process"/>
    <property type="evidence" value="ECO:0007669"/>
    <property type="project" value="TreeGrafter"/>
</dbReference>
<evidence type="ECO:0000256" key="2">
    <source>
        <dbReference type="ARBA" id="ARBA00023002"/>
    </source>
</evidence>
<dbReference type="Gene3D" id="3.40.309.10">
    <property type="entry name" value="Aldehyde Dehydrogenase, Chain A, domain 2"/>
    <property type="match status" value="1"/>
</dbReference>
<accession>A0A084AHX9</accession>
<evidence type="ECO:0000259" key="5">
    <source>
        <dbReference type="Pfam" id="PF00171"/>
    </source>
</evidence>
<dbReference type="FunFam" id="3.40.309.10:FF:000012">
    <property type="entry name" value="Betaine aldehyde dehydrogenase"/>
    <property type="match status" value="1"/>
</dbReference>
<dbReference type="PANTHER" id="PTHR43720:SF3">
    <property type="entry name" value="ALDEHYDE DEHYDROGENASE ALDH (AFU_ORTHOLOGUE AFUA_8G02310)-RELATED"/>
    <property type="match status" value="1"/>
</dbReference>
<proteinExistence type="inferred from homology"/>
<dbReference type="PANTHER" id="PTHR43720">
    <property type="entry name" value="2-AMINOMUCONIC SEMIALDEHYDE DEHYDROGENASE"/>
    <property type="match status" value="1"/>
</dbReference>
<dbReference type="InterPro" id="IPR029510">
    <property type="entry name" value="Ald_DH_CS_GLU"/>
</dbReference>
<dbReference type="Proteomes" id="UP000028045">
    <property type="component" value="Unassembled WGS sequence"/>
</dbReference>
<keyword evidence="2 4" id="KW-0560">Oxidoreductase</keyword>
<dbReference type="FunFam" id="3.40.605.10:FF:000001">
    <property type="entry name" value="Aldehyde dehydrogenase 1"/>
    <property type="match status" value="1"/>
</dbReference>